<accession>A0A6A0A3R3</accession>
<dbReference type="PROSITE" id="PS01359">
    <property type="entry name" value="ZF_PHD_1"/>
    <property type="match status" value="1"/>
</dbReference>
<evidence type="ECO:0000256" key="2">
    <source>
        <dbReference type="ARBA" id="ARBA00022771"/>
    </source>
</evidence>
<comment type="caution">
    <text evidence="6">The sequence shown here is derived from an EMBL/GenBank/DDBJ whole genome shotgun (WGS) entry which is preliminary data.</text>
</comment>
<evidence type="ECO:0000256" key="4">
    <source>
        <dbReference type="PROSITE-ProRule" id="PRU00146"/>
    </source>
</evidence>
<dbReference type="InterPro" id="IPR011011">
    <property type="entry name" value="Znf_FYVE_PHD"/>
</dbReference>
<dbReference type="Pfam" id="PF00628">
    <property type="entry name" value="PHD"/>
    <property type="match status" value="1"/>
</dbReference>
<dbReference type="InterPro" id="IPR013083">
    <property type="entry name" value="Znf_RING/FYVE/PHD"/>
</dbReference>
<keyword evidence="7" id="KW-1185">Reference proteome</keyword>
<dbReference type="InterPro" id="IPR019786">
    <property type="entry name" value="Zinc_finger_PHD-type_CS"/>
</dbReference>
<dbReference type="SMART" id="SM00249">
    <property type="entry name" value="PHD"/>
    <property type="match status" value="1"/>
</dbReference>
<keyword evidence="1" id="KW-0479">Metal-binding</keyword>
<feature type="non-terminal residue" evidence="6">
    <location>
        <position position="1"/>
    </location>
</feature>
<dbReference type="InterPro" id="IPR001965">
    <property type="entry name" value="Znf_PHD"/>
</dbReference>
<evidence type="ECO:0000256" key="1">
    <source>
        <dbReference type="ARBA" id="ARBA00022723"/>
    </source>
</evidence>
<evidence type="ECO:0000256" key="3">
    <source>
        <dbReference type="ARBA" id="ARBA00022833"/>
    </source>
</evidence>
<protein>
    <submittedName>
        <fullName evidence="6">PHD and ring finger domains 1</fullName>
    </submittedName>
</protein>
<dbReference type="PROSITE" id="PS50016">
    <property type="entry name" value="ZF_PHD_2"/>
    <property type="match status" value="1"/>
</dbReference>
<dbReference type="SUPFAM" id="SSF57903">
    <property type="entry name" value="FYVE/PHD zinc finger"/>
    <property type="match status" value="1"/>
</dbReference>
<dbReference type="InterPro" id="IPR019787">
    <property type="entry name" value="Znf_PHD-finger"/>
</dbReference>
<dbReference type="Gene3D" id="3.30.40.10">
    <property type="entry name" value="Zinc/RING finger domain, C3HC4 (zinc finger)"/>
    <property type="match status" value="1"/>
</dbReference>
<reference evidence="6 7" key="1">
    <citation type="submission" date="2020-02" db="EMBL/GenBank/DDBJ databases">
        <title>Draft genome sequence of Haematococcus lacustris strain NIES-144.</title>
        <authorList>
            <person name="Morimoto D."/>
            <person name="Nakagawa S."/>
            <person name="Yoshida T."/>
            <person name="Sawayama S."/>
        </authorList>
    </citation>
    <scope>NUCLEOTIDE SEQUENCE [LARGE SCALE GENOMIC DNA]</scope>
    <source>
        <strain evidence="6 7">NIES-144</strain>
    </source>
</reference>
<proteinExistence type="predicted"/>
<evidence type="ECO:0000313" key="7">
    <source>
        <dbReference type="Proteomes" id="UP000485058"/>
    </source>
</evidence>
<feature type="domain" description="PHD-type" evidence="5">
    <location>
        <begin position="10"/>
        <end position="59"/>
    </location>
</feature>
<dbReference type="EMBL" id="BLLF01003296">
    <property type="protein sequence ID" value="GFH26944.1"/>
    <property type="molecule type" value="Genomic_DNA"/>
</dbReference>
<organism evidence="6 7">
    <name type="scientific">Haematococcus lacustris</name>
    <name type="common">Green alga</name>
    <name type="synonym">Haematococcus pluvialis</name>
    <dbReference type="NCBI Taxonomy" id="44745"/>
    <lineage>
        <taxon>Eukaryota</taxon>
        <taxon>Viridiplantae</taxon>
        <taxon>Chlorophyta</taxon>
        <taxon>core chlorophytes</taxon>
        <taxon>Chlorophyceae</taxon>
        <taxon>CS clade</taxon>
        <taxon>Chlamydomonadales</taxon>
        <taxon>Haematococcaceae</taxon>
        <taxon>Haematococcus</taxon>
    </lineage>
</organism>
<dbReference type="Proteomes" id="UP000485058">
    <property type="component" value="Unassembled WGS sequence"/>
</dbReference>
<dbReference type="GO" id="GO:0008270">
    <property type="term" value="F:zinc ion binding"/>
    <property type="evidence" value="ECO:0007669"/>
    <property type="project" value="UniProtKB-KW"/>
</dbReference>
<evidence type="ECO:0000313" key="6">
    <source>
        <dbReference type="EMBL" id="GFH26944.1"/>
    </source>
</evidence>
<evidence type="ECO:0000259" key="5">
    <source>
        <dbReference type="PROSITE" id="PS50016"/>
    </source>
</evidence>
<dbReference type="AlphaFoldDB" id="A0A6A0A3R3"/>
<keyword evidence="3" id="KW-0862">Zinc</keyword>
<gene>
    <name evidence="6" type="ORF">HaLaN_25178</name>
</gene>
<sequence length="63" mass="6729">MDDEDCDFDGEACGVCGESLEEDADTMACDGCDQGFHLACLGLRAIPVKEWLCFDCMEGSQAG</sequence>
<keyword evidence="2 4" id="KW-0863">Zinc-finger</keyword>
<name>A0A6A0A3R3_HAELA</name>